<evidence type="ECO:0000313" key="3">
    <source>
        <dbReference type="Proteomes" id="UP000813463"/>
    </source>
</evidence>
<dbReference type="Proteomes" id="UP000813463">
    <property type="component" value="Chromosome 3"/>
</dbReference>
<dbReference type="AlphaFoldDB" id="A0A9R0HTT9"/>
<reference evidence="3" key="1">
    <citation type="journal article" date="2021" name="Nat. Commun.">
        <title>Genomic analyses provide insights into spinach domestication and the genetic basis of agronomic traits.</title>
        <authorList>
            <person name="Cai X."/>
            <person name="Sun X."/>
            <person name="Xu C."/>
            <person name="Sun H."/>
            <person name="Wang X."/>
            <person name="Ge C."/>
            <person name="Zhang Z."/>
            <person name="Wang Q."/>
            <person name="Fei Z."/>
            <person name="Jiao C."/>
            <person name="Wang Q."/>
        </authorList>
    </citation>
    <scope>NUCLEOTIDE SEQUENCE [LARGE SCALE GENOMIC DNA]</scope>
    <source>
        <strain evidence="3">cv. Varoflay</strain>
    </source>
</reference>
<reference evidence="4" key="2">
    <citation type="submission" date="2025-08" db="UniProtKB">
        <authorList>
            <consortium name="RefSeq"/>
        </authorList>
    </citation>
    <scope>IDENTIFICATION</scope>
    <source>
        <tissue evidence="4">Leaf</tissue>
    </source>
</reference>
<feature type="region of interest" description="Disordered" evidence="1">
    <location>
        <begin position="40"/>
        <end position="73"/>
    </location>
</feature>
<organism evidence="3 4">
    <name type="scientific">Spinacia oleracea</name>
    <name type="common">Spinach</name>
    <dbReference type="NCBI Taxonomy" id="3562"/>
    <lineage>
        <taxon>Eukaryota</taxon>
        <taxon>Viridiplantae</taxon>
        <taxon>Streptophyta</taxon>
        <taxon>Embryophyta</taxon>
        <taxon>Tracheophyta</taxon>
        <taxon>Spermatophyta</taxon>
        <taxon>Magnoliopsida</taxon>
        <taxon>eudicotyledons</taxon>
        <taxon>Gunneridae</taxon>
        <taxon>Pentapetalae</taxon>
        <taxon>Caryophyllales</taxon>
        <taxon>Chenopodiaceae</taxon>
        <taxon>Chenopodioideae</taxon>
        <taxon>Anserineae</taxon>
        <taxon>Spinacia</taxon>
    </lineage>
</organism>
<proteinExistence type="predicted"/>
<sequence>MRTSKEGEVVVGSKRRLQLDQVLEMDGEEELLDEEGEYCSDDGFDEDDGIGDALESEDGEVGDVEVGEERWEDDEYDVVDDYDEALDAGDELDDKLCIENDDDLNEDNYEDDTNEDNYDDAGEIGVVRKTTCMEDEDIGPGDGDGVSTNNSDMYTTPTKRTKGPVVPTPAVGMTFANLETLNNYYRSYGEEQGFGAVCMRGNKSGGKDSETGKSNSLRTYVWRCECHGRPKYRRMVNGRVVTCVEEPILKRKTKKCSCPVMLYGALTKENLWVVKSVVTEHLIHIPTPSKSNHISMFRVRKITQTILKQIENDHDSGAPVAQIFNNLAGRRNGVENIGFTKTDIHNILNRRMRLRLRDGDALAMINYLDKMTKDNQKNFHLHRLDKTGKLQDVMWVDARSRAAYQYFGDVVCFDSTYLTNKYELPFSNFVGVNHHGQTILLGCALVSHETAETFIWLFRAWLSCMGGKAPAAMMID</sequence>
<accession>A0A9R0HTT9</accession>
<gene>
    <name evidence="4" type="primary">LOC110776662</name>
</gene>
<name>A0A9R0HTT9_SPIOL</name>
<feature type="region of interest" description="Disordered" evidence="1">
    <location>
        <begin position="135"/>
        <end position="165"/>
    </location>
</feature>
<evidence type="ECO:0000256" key="1">
    <source>
        <dbReference type="SAM" id="MobiDB-lite"/>
    </source>
</evidence>
<protein>
    <submittedName>
        <fullName evidence="4">Protein FAR1-RELATED SEQUENCE 8-like</fullName>
    </submittedName>
</protein>
<evidence type="ECO:0000313" key="4">
    <source>
        <dbReference type="RefSeq" id="XP_021836902.2"/>
    </source>
</evidence>
<dbReference type="InterPro" id="IPR018289">
    <property type="entry name" value="MULE_transposase_dom"/>
</dbReference>
<dbReference type="PANTHER" id="PTHR47718:SF13">
    <property type="entry name" value="OS09G0290500 PROTEIN"/>
    <property type="match status" value="1"/>
</dbReference>
<feature type="domain" description="MULE transposase" evidence="2">
    <location>
        <begin position="410"/>
        <end position="476"/>
    </location>
</feature>
<dbReference type="KEGG" id="soe:110776662"/>
<dbReference type="PANTHER" id="PTHR47718">
    <property type="entry name" value="OS01G0519700 PROTEIN"/>
    <property type="match status" value="1"/>
</dbReference>
<dbReference type="GeneID" id="110776662"/>
<dbReference type="Pfam" id="PF10551">
    <property type="entry name" value="MULE"/>
    <property type="match status" value="1"/>
</dbReference>
<keyword evidence="3" id="KW-1185">Reference proteome</keyword>
<dbReference type="RefSeq" id="XP_021836902.2">
    <property type="nucleotide sequence ID" value="XM_021981210.2"/>
</dbReference>
<evidence type="ECO:0000259" key="2">
    <source>
        <dbReference type="Pfam" id="PF10551"/>
    </source>
</evidence>
<feature type="compositionally biased region" description="Polar residues" evidence="1">
    <location>
        <begin position="146"/>
        <end position="158"/>
    </location>
</feature>